<evidence type="ECO:0000313" key="2">
    <source>
        <dbReference type="EMBL" id="TWT17908.1"/>
    </source>
</evidence>
<keyword evidence="3" id="KW-1185">Reference proteome</keyword>
<feature type="domain" description="Phasin" evidence="1">
    <location>
        <begin position="53"/>
        <end position="142"/>
    </location>
</feature>
<sequence>MPAAIDRGQCQARACGPAWRRTSSVPCAAARPLFPTSIPRGDDMDKVSNMPMALWKANLDLQARLGRLMQEGGQQWLELGTRAASDGAAQFQADARKLLQAGDWQALASLPFETFWRQAEAGLGEGKAAAEAAVQAQERFVAGLGEALQEWQRQLARAWTEAGIDAGIASATAGSWEALLSSMDQAIAAMQSAGSRGGARKRGG</sequence>
<dbReference type="InterPro" id="IPR018968">
    <property type="entry name" value="Phasin"/>
</dbReference>
<evidence type="ECO:0000259" key="1">
    <source>
        <dbReference type="Pfam" id="PF09361"/>
    </source>
</evidence>
<proteinExistence type="predicted"/>
<organism evidence="2 3">
    <name type="scientific">Luteimonas wenzhouensis</name>
    <dbReference type="NCBI Taxonomy" id="2599615"/>
    <lineage>
        <taxon>Bacteria</taxon>
        <taxon>Pseudomonadati</taxon>
        <taxon>Pseudomonadota</taxon>
        <taxon>Gammaproteobacteria</taxon>
        <taxon>Lysobacterales</taxon>
        <taxon>Lysobacteraceae</taxon>
        <taxon>Luteimonas</taxon>
    </lineage>
</organism>
<dbReference type="Proteomes" id="UP000315949">
    <property type="component" value="Unassembled WGS sequence"/>
</dbReference>
<reference evidence="2 3" key="1">
    <citation type="submission" date="2019-07" db="EMBL/GenBank/DDBJ databases">
        <title>Luteimonas sp. YD-1 nov., isolated from acidic soil.</title>
        <authorList>
            <person name="Zhou J."/>
        </authorList>
    </citation>
    <scope>NUCLEOTIDE SEQUENCE [LARGE SCALE GENOMIC DNA]</scope>
    <source>
        <strain evidence="2 3">YD-1</strain>
    </source>
</reference>
<evidence type="ECO:0000313" key="3">
    <source>
        <dbReference type="Proteomes" id="UP000315949"/>
    </source>
</evidence>
<dbReference type="Pfam" id="PF09361">
    <property type="entry name" value="Phasin_2"/>
    <property type="match status" value="1"/>
</dbReference>
<gene>
    <name evidence="2" type="ORF">FQY79_11330</name>
</gene>
<dbReference type="AlphaFoldDB" id="A0A5C5TWY2"/>
<dbReference type="EMBL" id="VOHE01000006">
    <property type="protein sequence ID" value="TWT17908.1"/>
    <property type="molecule type" value="Genomic_DNA"/>
</dbReference>
<comment type="caution">
    <text evidence="2">The sequence shown here is derived from an EMBL/GenBank/DDBJ whole genome shotgun (WGS) entry which is preliminary data.</text>
</comment>
<protein>
    <submittedName>
        <fullName evidence="2">Phasin family protein</fullName>
    </submittedName>
</protein>
<accession>A0A5C5TWY2</accession>
<name>A0A5C5TWY2_9GAMM</name>
<dbReference type="OrthoDB" id="8266045at2"/>